<dbReference type="Gene3D" id="1.20.1250.20">
    <property type="entry name" value="MFS general substrate transporter like domains"/>
    <property type="match status" value="1"/>
</dbReference>
<feature type="transmembrane region" description="Helical" evidence="7">
    <location>
        <begin position="47"/>
        <end position="64"/>
    </location>
</feature>
<feature type="transmembrane region" description="Helical" evidence="7">
    <location>
        <begin position="141"/>
        <end position="161"/>
    </location>
</feature>
<evidence type="ECO:0000259" key="8">
    <source>
        <dbReference type="PROSITE" id="PS50850"/>
    </source>
</evidence>
<dbReference type="KEGG" id="dfc:DFI_05145"/>
<dbReference type="GO" id="GO:0022857">
    <property type="term" value="F:transmembrane transporter activity"/>
    <property type="evidence" value="ECO:0007669"/>
    <property type="project" value="InterPro"/>
</dbReference>
<evidence type="ECO:0000256" key="7">
    <source>
        <dbReference type="SAM" id="Phobius"/>
    </source>
</evidence>
<dbReference type="Proteomes" id="UP000259030">
    <property type="component" value="Chromosome"/>
</dbReference>
<keyword evidence="3" id="KW-1003">Cell membrane</keyword>
<gene>
    <name evidence="9" type="ORF">DFI_05145</name>
</gene>
<accession>A0A221SZE1</accession>
<feature type="transmembrane region" description="Helical" evidence="7">
    <location>
        <begin position="208"/>
        <end position="226"/>
    </location>
</feature>
<feature type="domain" description="Major facilitator superfamily (MFS) profile" evidence="8">
    <location>
        <begin position="14"/>
        <end position="385"/>
    </location>
</feature>
<dbReference type="STRING" id="317577.GCA_000419625_00110"/>
<feature type="transmembrane region" description="Helical" evidence="7">
    <location>
        <begin position="297"/>
        <end position="319"/>
    </location>
</feature>
<keyword evidence="10" id="KW-1185">Reference proteome</keyword>
<feature type="transmembrane region" description="Helical" evidence="7">
    <location>
        <begin position="273"/>
        <end position="291"/>
    </location>
</feature>
<dbReference type="PANTHER" id="PTHR23517">
    <property type="entry name" value="RESISTANCE PROTEIN MDTM, PUTATIVE-RELATED-RELATED"/>
    <property type="match status" value="1"/>
</dbReference>
<evidence type="ECO:0000256" key="5">
    <source>
        <dbReference type="ARBA" id="ARBA00022989"/>
    </source>
</evidence>
<dbReference type="PRINTS" id="PR01035">
    <property type="entry name" value="TCRTETA"/>
</dbReference>
<sequence>MTRLTSLIAAYPRPFWLLWTGTLINRTGEFVVPLLGFYLTAQQHMNVGQVSVILSALGVGRFLAEGFGGQLSDRYGTAFTMTLALTGGGLMLLLLAQAHTFAQLFAGVLAYSLLTAMYKPAASTAVADLTAGPQRARAYNLLYWAINVGASIAPVLGGVLAGLNARLLFYLDALTMFVYAAILTLFYRAPRTPHEHTRRAALLPRDRLLWQFCLATLLYALTYQSYKLLALVFAQQGYAAVQYGQVLAVNGLLVILLGLPVGHFIARTSHPRWQVAGAALLGTGFLLHAFAHTLGQHVLAVTVWTLGEIVAYSISKTIISELAPPQNRGAYIGLVGSMSGLATLIAPLLGGALLQHLGAAPMWTAMAGVGFTAAALYLWLEARVTRRRAETARWEAALPAG</sequence>
<keyword evidence="6 7" id="KW-0472">Membrane</keyword>
<organism evidence="9 10">
    <name type="scientific">Deinococcus ficus</name>
    <dbReference type="NCBI Taxonomy" id="317577"/>
    <lineage>
        <taxon>Bacteria</taxon>
        <taxon>Thermotogati</taxon>
        <taxon>Deinococcota</taxon>
        <taxon>Deinococci</taxon>
        <taxon>Deinococcales</taxon>
        <taxon>Deinococcaceae</taxon>
        <taxon>Deinococcus</taxon>
    </lineage>
</organism>
<evidence type="ECO:0000256" key="1">
    <source>
        <dbReference type="ARBA" id="ARBA00004651"/>
    </source>
</evidence>
<proteinExistence type="predicted"/>
<keyword evidence="2" id="KW-0813">Transport</keyword>
<dbReference type="Pfam" id="PF07690">
    <property type="entry name" value="MFS_1"/>
    <property type="match status" value="1"/>
</dbReference>
<protein>
    <submittedName>
        <fullName evidence="9">MFS transporter</fullName>
    </submittedName>
</protein>
<dbReference type="AlphaFoldDB" id="A0A221SZE1"/>
<keyword evidence="5 7" id="KW-1133">Transmembrane helix</keyword>
<evidence type="ECO:0000256" key="4">
    <source>
        <dbReference type="ARBA" id="ARBA00022692"/>
    </source>
</evidence>
<feature type="transmembrane region" description="Helical" evidence="7">
    <location>
        <begin position="360"/>
        <end position="380"/>
    </location>
</feature>
<feature type="transmembrane region" description="Helical" evidence="7">
    <location>
        <begin position="167"/>
        <end position="187"/>
    </location>
</feature>
<dbReference type="PROSITE" id="PS50850">
    <property type="entry name" value="MFS"/>
    <property type="match status" value="1"/>
</dbReference>
<dbReference type="SUPFAM" id="SSF103473">
    <property type="entry name" value="MFS general substrate transporter"/>
    <property type="match status" value="1"/>
</dbReference>
<dbReference type="PANTHER" id="PTHR23517:SF3">
    <property type="entry name" value="INTEGRAL MEMBRANE TRANSPORT PROTEIN"/>
    <property type="match status" value="1"/>
</dbReference>
<dbReference type="InterPro" id="IPR001958">
    <property type="entry name" value="Tet-R_TetA/multi-R_MdtG-like"/>
</dbReference>
<dbReference type="GO" id="GO:0005886">
    <property type="term" value="C:plasma membrane"/>
    <property type="evidence" value="ECO:0007669"/>
    <property type="project" value="UniProtKB-SubCell"/>
</dbReference>
<comment type="subcellular location">
    <subcellularLocation>
        <location evidence="1">Cell membrane</location>
        <topology evidence="1">Multi-pass membrane protein</topology>
    </subcellularLocation>
</comment>
<evidence type="ECO:0000256" key="6">
    <source>
        <dbReference type="ARBA" id="ARBA00023136"/>
    </source>
</evidence>
<name>A0A221SZE1_9DEIO</name>
<evidence type="ECO:0000313" key="9">
    <source>
        <dbReference type="EMBL" id="ASN82027.1"/>
    </source>
</evidence>
<dbReference type="InterPro" id="IPR036259">
    <property type="entry name" value="MFS_trans_sf"/>
</dbReference>
<feature type="transmembrane region" description="Helical" evidence="7">
    <location>
        <begin position="331"/>
        <end position="354"/>
    </location>
</feature>
<feature type="transmembrane region" description="Helical" evidence="7">
    <location>
        <begin position="101"/>
        <end position="121"/>
    </location>
</feature>
<evidence type="ECO:0000256" key="2">
    <source>
        <dbReference type="ARBA" id="ARBA00022448"/>
    </source>
</evidence>
<dbReference type="InterPro" id="IPR020846">
    <property type="entry name" value="MFS_dom"/>
</dbReference>
<feature type="transmembrane region" description="Helical" evidence="7">
    <location>
        <begin position="246"/>
        <end position="266"/>
    </location>
</feature>
<dbReference type="InterPro" id="IPR050171">
    <property type="entry name" value="MFS_Transporters"/>
</dbReference>
<evidence type="ECO:0000256" key="3">
    <source>
        <dbReference type="ARBA" id="ARBA00022475"/>
    </source>
</evidence>
<evidence type="ECO:0000313" key="10">
    <source>
        <dbReference type="Proteomes" id="UP000259030"/>
    </source>
</evidence>
<reference evidence="9 10" key="1">
    <citation type="submission" date="2017-05" db="EMBL/GenBank/DDBJ databases">
        <title>The complete genome sequence of Deinococcus ficus isolated from the rhizosphere of the Ficus religiosa L. in Taiwan.</title>
        <authorList>
            <person name="Wu K.-M."/>
            <person name="Liao T.-L."/>
            <person name="Liu Y.-M."/>
            <person name="Young C.-C."/>
            <person name="Tsai S.-F."/>
        </authorList>
    </citation>
    <scope>NUCLEOTIDE SEQUENCE [LARGE SCALE GENOMIC DNA]</scope>
    <source>
        <strain evidence="9 10">CC-FR2-10</strain>
    </source>
</reference>
<dbReference type="InterPro" id="IPR011701">
    <property type="entry name" value="MFS"/>
</dbReference>
<dbReference type="EMBL" id="CP021081">
    <property type="protein sequence ID" value="ASN82027.1"/>
    <property type="molecule type" value="Genomic_DNA"/>
</dbReference>
<keyword evidence="4 7" id="KW-0812">Transmembrane</keyword>